<accession>A0AAU7KL35</accession>
<proteinExistence type="predicted"/>
<protein>
    <submittedName>
        <fullName evidence="1">Uncharacterized protein</fullName>
    </submittedName>
</protein>
<name>A0AAU7KL35_9GAMM</name>
<gene>
    <name evidence="1" type="ORF">NFG58_06805</name>
</gene>
<sequence length="285" mass="31502">MPSSTEPRPFAERQALIESWLDSLARPYSAERSVKCAPARWAHQRRLYSVPLEGVDADDLAVRLEGLLESLALAPGDRRAFVAGLSTQTMAHYLHLGLEAATTKVYWEAPLPDKALPGRRFPLYQAWKWRPGVDASVSDYVLLESAEAVRHALASTLAAMPPLVGDVIEQLEVSHALARKPWPPLTVRIEERRQGRDTGRDSLNLHLHPAEIRLGELAGLLLSLAREWRCTSRAQAIEWIAAHGDKPLSNLSLGFDAKGEPFVTFYHGVTLVSPTSTGALAAQWR</sequence>
<evidence type="ECO:0000313" key="1">
    <source>
        <dbReference type="EMBL" id="XBO72410.1"/>
    </source>
</evidence>
<reference evidence="1" key="1">
    <citation type="submission" date="2022-06" db="EMBL/GenBank/DDBJ databases">
        <title>A novel DMS-producing enzyme.</title>
        <authorList>
            <person name="Zhang Y."/>
        </authorList>
    </citation>
    <scope>NUCLEOTIDE SEQUENCE</scope>
    <source>
        <strain evidence="1">RT37</strain>
    </source>
</reference>
<dbReference type="EMBL" id="CP098827">
    <property type="protein sequence ID" value="XBO72410.1"/>
    <property type="molecule type" value="Genomic_DNA"/>
</dbReference>
<dbReference type="RefSeq" id="WP_306169107.1">
    <property type="nucleotide sequence ID" value="NZ_CP098827.1"/>
</dbReference>
<dbReference type="AlphaFoldDB" id="A0AAU7KL35"/>
<organism evidence="1">
    <name type="scientific">Halomonas sp. RT37</name>
    <dbReference type="NCBI Taxonomy" id="2950872"/>
    <lineage>
        <taxon>Bacteria</taxon>
        <taxon>Pseudomonadati</taxon>
        <taxon>Pseudomonadota</taxon>
        <taxon>Gammaproteobacteria</taxon>
        <taxon>Oceanospirillales</taxon>
        <taxon>Halomonadaceae</taxon>
        <taxon>Halomonas</taxon>
    </lineage>
</organism>